<keyword evidence="8" id="KW-0539">Nucleus</keyword>
<name>A0AAX7TBV2_ASTCA</name>
<evidence type="ECO:0000256" key="5">
    <source>
        <dbReference type="ARBA" id="ARBA00022833"/>
    </source>
</evidence>
<feature type="region of interest" description="Disordered" evidence="9">
    <location>
        <begin position="78"/>
        <end position="123"/>
    </location>
</feature>
<keyword evidence="3" id="KW-0677">Repeat</keyword>
<dbReference type="GO" id="GO:0008270">
    <property type="term" value="F:zinc ion binding"/>
    <property type="evidence" value="ECO:0007669"/>
    <property type="project" value="UniProtKB-KW"/>
</dbReference>
<reference evidence="11" key="2">
    <citation type="submission" date="2023-03" db="EMBL/GenBank/DDBJ databases">
        <authorList>
            <consortium name="Wellcome Sanger Institute Data Sharing"/>
        </authorList>
    </citation>
    <scope>NUCLEOTIDE SEQUENCE [LARGE SCALE GENOMIC DNA]</scope>
</reference>
<dbReference type="GO" id="GO:0003713">
    <property type="term" value="F:transcription coactivator activity"/>
    <property type="evidence" value="ECO:0007669"/>
    <property type="project" value="TreeGrafter"/>
</dbReference>
<dbReference type="PANTHER" id="PTHR45888:SF1">
    <property type="entry name" value="HISTONE-LYSINE N-METHYLTRANSFERASE 2C"/>
    <property type="match status" value="1"/>
</dbReference>
<evidence type="ECO:0000256" key="7">
    <source>
        <dbReference type="ARBA" id="ARBA00023163"/>
    </source>
</evidence>
<evidence type="ECO:0000313" key="11">
    <source>
        <dbReference type="Proteomes" id="UP000265100"/>
    </source>
</evidence>
<gene>
    <name evidence="10" type="primary">TP53BP1</name>
</gene>
<dbReference type="Proteomes" id="UP000265100">
    <property type="component" value="Chromosome 9"/>
</dbReference>
<feature type="region of interest" description="Disordered" evidence="9">
    <location>
        <begin position="208"/>
        <end position="250"/>
    </location>
</feature>
<dbReference type="GO" id="GO:0042800">
    <property type="term" value="F:histone H3K4 methyltransferase activity"/>
    <property type="evidence" value="ECO:0007669"/>
    <property type="project" value="TreeGrafter"/>
</dbReference>
<reference evidence="10" key="3">
    <citation type="submission" date="2025-08" db="UniProtKB">
        <authorList>
            <consortium name="Ensembl"/>
        </authorList>
    </citation>
    <scope>IDENTIFICATION</scope>
</reference>
<organism evidence="10 11">
    <name type="scientific">Astatotilapia calliptera</name>
    <name type="common">Eastern happy</name>
    <name type="synonym">Chromis callipterus</name>
    <dbReference type="NCBI Taxonomy" id="8154"/>
    <lineage>
        <taxon>Eukaryota</taxon>
        <taxon>Metazoa</taxon>
        <taxon>Chordata</taxon>
        <taxon>Craniata</taxon>
        <taxon>Vertebrata</taxon>
        <taxon>Euteleostomi</taxon>
        <taxon>Actinopterygii</taxon>
        <taxon>Neopterygii</taxon>
        <taxon>Teleostei</taxon>
        <taxon>Neoteleostei</taxon>
        <taxon>Acanthomorphata</taxon>
        <taxon>Ovalentaria</taxon>
        <taxon>Cichlomorphae</taxon>
        <taxon>Cichliformes</taxon>
        <taxon>Cichlidae</taxon>
        <taxon>African cichlids</taxon>
        <taxon>Pseudocrenilabrinae</taxon>
        <taxon>Haplochromini</taxon>
        <taxon>Astatotilapia</taxon>
    </lineage>
</organism>
<evidence type="ECO:0000256" key="8">
    <source>
        <dbReference type="ARBA" id="ARBA00023242"/>
    </source>
</evidence>
<dbReference type="AlphaFoldDB" id="A0AAX7TBV2"/>
<evidence type="ECO:0000256" key="2">
    <source>
        <dbReference type="ARBA" id="ARBA00022723"/>
    </source>
</evidence>
<evidence type="ECO:0000256" key="3">
    <source>
        <dbReference type="ARBA" id="ARBA00022737"/>
    </source>
</evidence>
<keyword evidence="4" id="KW-0863">Zinc-finger</keyword>
<evidence type="ECO:0000313" key="10">
    <source>
        <dbReference type="Ensembl" id="ENSACLP00000054403.1"/>
    </source>
</evidence>
<dbReference type="GO" id="GO:0044666">
    <property type="term" value="C:MLL3/4 complex"/>
    <property type="evidence" value="ECO:0007669"/>
    <property type="project" value="TreeGrafter"/>
</dbReference>
<keyword evidence="2" id="KW-0479">Metal-binding</keyword>
<evidence type="ECO:0000256" key="6">
    <source>
        <dbReference type="ARBA" id="ARBA00023015"/>
    </source>
</evidence>
<proteinExistence type="predicted"/>
<protein>
    <submittedName>
        <fullName evidence="10">Uncharacterized protein</fullName>
    </submittedName>
</protein>
<evidence type="ECO:0000256" key="4">
    <source>
        <dbReference type="ARBA" id="ARBA00022771"/>
    </source>
</evidence>
<dbReference type="PANTHER" id="PTHR45888">
    <property type="entry name" value="HL01030P-RELATED"/>
    <property type="match status" value="1"/>
</dbReference>
<accession>A0AAX7TBV2</accession>
<evidence type="ECO:0000256" key="9">
    <source>
        <dbReference type="SAM" id="MobiDB-lite"/>
    </source>
</evidence>
<feature type="compositionally biased region" description="Polar residues" evidence="9">
    <location>
        <begin position="219"/>
        <end position="231"/>
    </location>
</feature>
<dbReference type="Ensembl" id="ENSACLT00000087666.1">
    <property type="protein sequence ID" value="ENSACLP00000054403.1"/>
    <property type="gene ID" value="ENSACLG00000031966.1"/>
</dbReference>
<reference evidence="10 11" key="1">
    <citation type="submission" date="2018-05" db="EMBL/GenBank/DDBJ databases">
        <authorList>
            <person name="Datahose"/>
        </authorList>
    </citation>
    <scope>NUCLEOTIDE SEQUENCE</scope>
</reference>
<keyword evidence="11" id="KW-1185">Reference proteome</keyword>
<dbReference type="GeneTree" id="ENSGT00940000155281"/>
<dbReference type="GO" id="GO:0045944">
    <property type="term" value="P:positive regulation of transcription by RNA polymerase II"/>
    <property type="evidence" value="ECO:0007669"/>
    <property type="project" value="TreeGrafter"/>
</dbReference>
<evidence type="ECO:0000256" key="1">
    <source>
        <dbReference type="ARBA" id="ARBA00004123"/>
    </source>
</evidence>
<keyword evidence="5" id="KW-0862">Zinc</keyword>
<keyword evidence="6" id="KW-0805">Transcription regulation</keyword>
<keyword evidence="7" id="KW-0804">Transcription</keyword>
<sequence length="356" mass="38875">MAQIVSRIREPDSKTYAQDGVCLTESGLSHLQSLVEPLTSPRRWRRCKPKLKLRIINQNSVSVLQTPVDAELDHGRAPLDCEMKSDSSPERDHVQDDDVTKEPDVADGNKKRKRKPYRPGIGGFMVRQRGAKAGVGPNRIKLCRKDSTEMLPGRDEDVAMEMAPTITDQTSEKSKKRYRKKKTKLEETFPSYLQEAFFGRDLLDRSRQVDRGAGPEAAASSQPRPATSNLKGPTPGFQAPPLSGASTKVAALPGSDGGLVDLSDILNTDPHILATGHTGLDISSVAHDASLTSEPMGSSGRVQRAMQEEPLDAILSPELDKMVTDGAILSKLYKIPGKTEHLCGRQRHTSAKGLLI</sequence>
<feature type="compositionally biased region" description="Basic and acidic residues" evidence="9">
    <location>
        <begin position="78"/>
        <end position="109"/>
    </location>
</feature>
<reference evidence="10" key="4">
    <citation type="submission" date="2025-09" db="UniProtKB">
        <authorList>
            <consortium name="Ensembl"/>
        </authorList>
    </citation>
    <scope>IDENTIFICATION</scope>
</reference>
<comment type="subcellular location">
    <subcellularLocation>
        <location evidence="1">Nucleus</location>
    </subcellularLocation>
</comment>